<feature type="region of interest" description="Disordered" evidence="2">
    <location>
        <begin position="361"/>
        <end position="382"/>
    </location>
</feature>
<dbReference type="Proteomes" id="UP001500432">
    <property type="component" value="Unassembled WGS sequence"/>
</dbReference>
<keyword evidence="5" id="KW-1185">Reference proteome</keyword>
<dbReference type="CDD" id="cd00085">
    <property type="entry name" value="HNHc"/>
    <property type="match status" value="1"/>
</dbReference>
<evidence type="ECO:0000313" key="5">
    <source>
        <dbReference type="Proteomes" id="UP001500432"/>
    </source>
</evidence>
<dbReference type="InterPro" id="IPR002711">
    <property type="entry name" value="HNH"/>
</dbReference>
<protein>
    <submittedName>
        <fullName evidence="4">HNH endonuclease signature motif containing protein</fullName>
    </submittedName>
</protein>
<feature type="compositionally biased region" description="Basic and acidic residues" evidence="2">
    <location>
        <begin position="371"/>
        <end position="382"/>
    </location>
</feature>
<dbReference type="InterPro" id="IPR003870">
    <property type="entry name" value="DUF222"/>
</dbReference>
<comment type="similarity">
    <text evidence="1">Belongs to the Rv1128c/1148c/1588c/1702c/1945/3466 family.</text>
</comment>
<comment type="caution">
    <text evidence="4">The sequence shown here is derived from an EMBL/GenBank/DDBJ whole genome shotgun (WGS) entry which is preliminary data.</text>
</comment>
<evidence type="ECO:0000313" key="4">
    <source>
        <dbReference type="EMBL" id="GAA2201953.1"/>
    </source>
</evidence>
<dbReference type="Pfam" id="PF02720">
    <property type="entry name" value="DUF222"/>
    <property type="match status" value="1"/>
</dbReference>
<dbReference type="GO" id="GO:0004519">
    <property type="term" value="F:endonuclease activity"/>
    <property type="evidence" value="ECO:0007669"/>
    <property type="project" value="UniProtKB-KW"/>
</dbReference>
<reference evidence="5" key="1">
    <citation type="journal article" date="2019" name="Int. J. Syst. Evol. Microbiol.">
        <title>The Global Catalogue of Microorganisms (GCM) 10K type strain sequencing project: providing services to taxonomists for standard genome sequencing and annotation.</title>
        <authorList>
            <consortium name="The Broad Institute Genomics Platform"/>
            <consortium name="The Broad Institute Genome Sequencing Center for Infectious Disease"/>
            <person name="Wu L."/>
            <person name="Ma J."/>
        </authorList>
    </citation>
    <scope>NUCLEOTIDE SEQUENCE [LARGE SCALE GENOMIC DNA]</scope>
    <source>
        <strain evidence="5">JCM 16034</strain>
    </source>
</reference>
<sequence length="563" mass="59280">MPGRASSARPWWLELELADIRESEASWASAVASTPPEPEPWMLQEWELLDDPRSRRVRAPSLDESFVDLVAEGCDDGGDDCDGGEGTDGFPLPEAVVAGLQDEAADFLVARIERLDREGAARSAELAATLAALVQCLGGASEDPFRRLDAPTLASGEVSAALRVSARSAKAMVHEALELTRGAWAPVLEAMSAGRIPHRRVRTILDAAVPVPAQNLAAFAAEAAALAGPSRSDGTLDTDSLPSPGALGRRLRRLAEKHAAEPLAARKAAALERRKVDIEPAGDGMCWLTAYLPLEAAAAIDTRLEAIARSLASPREGRTVAQRRADVFADLLTDGVPESGPATGTRTEVIVTIPARMLAGTVPTTGSTEGGVREARGSGEQARDDVAEVLGYGPIDADTARLLAARASTWTCMWVDPASGAPLAVGRRRYTPTAAMRRFLGARDCTCRFPGCDKPGAAAEADHTRDWSTGGPTSTDNLALLCPEHHRLKTLGYWTAKQVGRGGEPPRRDPATTTAGLGVGAGACVGVAATRGARGEPPGTIEWTSPTGRRYLTRPEADSPPPF</sequence>
<keyword evidence="4" id="KW-0378">Hydrolase</keyword>
<gene>
    <name evidence="4" type="ORF">GCM10009849_28420</name>
</gene>
<dbReference type="Gene3D" id="1.10.30.50">
    <property type="match status" value="1"/>
</dbReference>
<dbReference type="EMBL" id="BAAAQW010000008">
    <property type="protein sequence ID" value="GAA2201953.1"/>
    <property type="molecule type" value="Genomic_DNA"/>
</dbReference>
<organism evidence="4 5">
    <name type="scientific">Sinomonas flava</name>
    <dbReference type="NCBI Taxonomy" id="496857"/>
    <lineage>
        <taxon>Bacteria</taxon>
        <taxon>Bacillati</taxon>
        <taxon>Actinomycetota</taxon>
        <taxon>Actinomycetes</taxon>
        <taxon>Micrococcales</taxon>
        <taxon>Micrococcaceae</taxon>
        <taxon>Sinomonas</taxon>
    </lineage>
</organism>
<name>A0ABP5NUJ6_9MICC</name>
<dbReference type="Pfam" id="PF01844">
    <property type="entry name" value="HNH"/>
    <property type="match status" value="1"/>
</dbReference>
<proteinExistence type="inferred from homology"/>
<evidence type="ECO:0000256" key="1">
    <source>
        <dbReference type="ARBA" id="ARBA00023450"/>
    </source>
</evidence>
<accession>A0ABP5NUJ6</accession>
<dbReference type="SMART" id="SM00507">
    <property type="entry name" value="HNHc"/>
    <property type="match status" value="1"/>
</dbReference>
<feature type="region of interest" description="Disordered" evidence="2">
    <location>
        <begin position="530"/>
        <end position="563"/>
    </location>
</feature>
<evidence type="ECO:0000259" key="3">
    <source>
        <dbReference type="SMART" id="SM00507"/>
    </source>
</evidence>
<feature type="domain" description="HNH nuclease" evidence="3">
    <location>
        <begin position="435"/>
        <end position="487"/>
    </location>
</feature>
<keyword evidence="4" id="KW-0540">Nuclease</keyword>
<evidence type="ECO:0000256" key="2">
    <source>
        <dbReference type="SAM" id="MobiDB-lite"/>
    </source>
</evidence>
<dbReference type="InterPro" id="IPR003615">
    <property type="entry name" value="HNH_nuc"/>
</dbReference>
<keyword evidence="4" id="KW-0255">Endonuclease</keyword>